<reference evidence="6 7" key="1">
    <citation type="submission" date="2020-06" db="EMBL/GenBank/DDBJ databases">
        <authorList>
            <person name="Li R."/>
            <person name="Bekaert M."/>
        </authorList>
    </citation>
    <scope>NUCLEOTIDE SEQUENCE [LARGE SCALE GENOMIC DNA]</scope>
    <source>
        <strain evidence="7">wild</strain>
    </source>
</reference>
<dbReference type="Pfam" id="PF20720">
    <property type="entry name" value="nSTAND3"/>
    <property type="match status" value="1"/>
</dbReference>
<dbReference type="AlphaFoldDB" id="A0A6J8E7B1"/>
<dbReference type="Gene3D" id="1.25.40.20">
    <property type="entry name" value="Ankyrin repeat-containing domain"/>
    <property type="match status" value="3"/>
</dbReference>
<dbReference type="PROSITE" id="PS50297">
    <property type="entry name" value="ANK_REP_REGION"/>
    <property type="match status" value="3"/>
</dbReference>
<sequence>MYKIIRNLNLVPPPTQGWDNRIPPTSTETTIGDDVERIRRSRNDIVHNVNTNISDLELENRFSCFIDIASRLEVYLIKRNREFVSRIEDVKTRCLDPETEESYLRQLEILSERETIMQSNISAVSHSVDELRQQSNMNALDISGLNTKVTTLQTDQEETMPKNIRDQINKDIEEWKTKDNKFVPTRASAYVVRHLNKKSCLTLTGSPGVGKTFVARHIALKFQSEGYMIIPIETPIDIRDYYTPGKRTLFLVDDICGKFIANQTTLENWQQMLPKIKQILADKCIKIIATCRLQVYRDTKFSSLEPFKIFECNLNSQEMCLTQSEKTKMKEIYLGNKNFDDSAQLRDFSPLTCSLQWLSETEGTDVNNLFENPFDFYQKELDNLNNYGSEGRQKICSLLLCVLFNNYLEEKWFEGRITDEQRQVLDDVYIACRLNSGTPKTELMDALDTLDGSLVCKRNVAYSAIHDKIFDFLAHYFGGRMMRCLIDHSDSYFINERFQWKTMRNLLTTDIAFAIELTDETLQLYFDRLVKDWSEGKVTVVITNSNMNDESFRNHFISYLMKLEKTEQVKLANTQDILEKKEWGTSGSYAMVNACFLGYIDIVRWLLGKVVDVSQCRDDGNNSLLMACYNGHKDIVSLLLQWNHSVNGYTEIVEELLESNADVNIGIEDGIIRLSPLSQATTMDHFDIVKKLLEKTPDVNFSGTDRYTPLSMACQANNTEIARILIINKADVCARTNIGATALHLAVANGNIEITRLLLKLNVNYNSRIKAKEFIYLEIMLSLLHPCTSLEDLKQHMFNFIVQKESKVQQYVSLKSEEYVFDVVAGSSSLHIACFMGYFEIIECLLQNNANINLPKLDGTTPLFYACELGHDNIVCLLLDKGAETSMHRKDGKSPLSIAQENGHTNIEMKLRRN</sequence>
<dbReference type="Pfam" id="PF13637">
    <property type="entry name" value="Ank_4"/>
    <property type="match status" value="1"/>
</dbReference>
<evidence type="ECO:0000256" key="1">
    <source>
        <dbReference type="ARBA" id="ARBA00022737"/>
    </source>
</evidence>
<dbReference type="InterPro" id="IPR027417">
    <property type="entry name" value="P-loop_NTPase"/>
</dbReference>
<dbReference type="PANTHER" id="PTHR24198">
    <property type="entry name" value="ANKYRIN REPEAT AND PROTEIN KINASE DOMAIN-CONTAINING PROTEIN"/>
    <property type="match status" value="1"/>
</dbReference>
<dbReference type="PANTHER" id="PTHR24198:SF165">
    <property type="entry name" value="ANKYRIN REPEAT-CONTAINING PROTEIN-RELATED"/>
    <property type="match status" value="1"/>
</dbReference>
<dbReference type="InterPro" id="IPR041249">
    <property type="entry name" value="HEPN_DZIP3"/>
</dbReference>
<evidence type="ECO:0000259" key="4">
    <source>
        <dbReference type="Pfam" id="PF18738"/>
    </source>
</evidence>
<feature type="repeat" description="ANK" evidence="3">
    <location>
        <begin position="619"/>
        <end position="651"/>
    </location>
</feature>
<feature type="repeat" description="ANK" evidence="3">
    <location>
        <begin position="738"/>
        <end position="770"/>
    </location>
</feature>
<keyword evidence="1" id="KW-0677">Repeat</keyword>
<evidence type="ECO:0000256" key="3">
    <source>
        <dbReference type="PROSITE-ProRule" id="PRU00023"/>
    </source>
</evidence>
<evidence type="ECO:0000256" key="2">
    <source>
        <dbReference type="ARBA" id="ARBA00023043"/>
    </source>
</evidence>
<feature type="domain" description="Novel STAND NTPase 3" evidence="5">
    <location>
        <begin position="182"/>
        <end position="329"/>
    </location>
</feature>
<keyword evidence="7" id="KW-1185">Reference proteome</keyword>
<dbReference type="Proteomes" id="UP000507470">
    <property type="component" value="Unassembled WGS sequence"/>
</dbReference>
<accession>A0A6J8E7B1</accession>
<dbReference type="EMBL" id="CACVKT020008613">
    <property type="protein sequence ID" value="CAC5416257.1"/>
    <property type="molecule type" value="Genomic_DNA"/>
</dbReference>
<feature type="domain" description="DZIP3-like HEPN" evidence="4">
    <location>
        <begin position="4"/>
        <end position="103"/>
    </location>
</feature>
<evidence type="ECO:0000259" key="5">
    <source>
        <dbReference type="Pfam" id="PF20720"/>
    </source>
</evidence>
<evidence type="ECO:0000313" key="7">
    <source>
        <dbReference type="Proteomes" id="UP000507470"/>
    </source>
</evidence>
<proteinExistence type="predicted"/>
<dbReference type="SMART" id="SM00248">
    <property type="entry name" value="ANK"/>
    <property type="match status" value="7"/>
</dbReference>
<feature type="repeat" description="ANK" evidence="3">
    <location>
        <begin position="705"/>
        <end position="737"/>
    </location>
</feature>
<organism evidence="6 7">
    <name type="scientific">Mytilus coruscus</name>
    <name type="common">Sea mussel</name>
    <dbReference type="NCBI Taxonomy" id="42192"/>
    <lineage>
        <taxon>Eukaryota</taxon>
        <taxon>Metazoa</taxon>
        <taxon>Spiralia</taxon>
        <taxon>Lophotrochozoa</taxon>
        <taxon>Mollusca</taxon>
        <taxon>Bivalvia</taxon>
        <taxon>Autobranchia</taxon>
        <taxon>Pteriomorphia</taxon>
        <taxon>Mytilida</taxon>
        <taxon>Mytiloidea</taxon>
        <taxon>Mytilidae</taxon>
        <taxon>Mytilinae</taxon>
        <taxon>Mytilus</taxon>
    </lineage>
</organism>
<dbReference type="OrthoDB" id="5978864at2759"/>
<dbReference type="InterPro" id="IPR036770">
    <property type="entry name" value="Ankyrin_rpt-contain_sf"/>
</dbReference>
<keyword evidence="2 3" id="KW-0040">ANK repeat</keyword>
<dbReference type="InterPro" id="IPR049050">
    <property type="entry name" value="nSTAND3"/>
</dbReference>
<feature type="repeat" description="ANK" evidence="3">
    <location>
        <begin position="825"/>
        <end position="857"/>
    </location>
</feature>
<dbReference type="InterPro" id="IPR002110">
    <property type="entry name" value="Ankyrin_rpt"/>
</dbReference>
<dbReference type="Pfam" id="PF12796">
    <property type="entry name" value="Ank_2"/>
    <property type="match status" value="2"/>
</dbReference>
<name>A0A6J8E7B1_MYTCO</name>
<dbReference type="SUPFAM" id="SSF52540">
    <property type="entry name" value="P-loop containing nucleoside triphosphate hydrolases"/>
    <property type="match status" value="1"/>
</dbReference>
<dbReference type="PRINTS" id="PR01415">
    <property type="entry name" value="ANKYRIN"/>
</dbReference>
<dbReference type="SUPFAM" id="SSF48403">
    <property type="entry name" value="Ankyrin repeat"/>
    <property type="match status" value="1"/>
</dbReference>
<dbReference type="Pfam" id="PF18738">
    <property type="entry name" value="HEPN_DZIP3"/>
    <property type="match status" value="1"/>
</dbReference>
<dbReference type="PROSITE" id="PS50088">
    <property type="entry name" value="ANK_REPEAT"/>
    <property type="match status" value="5"/>
</dbReference>
<protein>
    <submittedName>
        <fullName evidence="6">ANK</fullName>
    </submittedName>
</protein>
<feature type="repeat" description="ANK" evidence="3">
    <location>
        <begin position="858"/>
        <end position="890"/>
    </location>
</feature>
<gene>
    <name evidence="6" type="ORF">MCOR_48894</name>
</gene>
<evidence type="ECO:0000313" key="6">
    <source>
        <dbReference type="EMBL" id="CAC5416257.1"/>
    </source>
</evidence>